<dbReference type="KEGG" id="tvr:TVD_03335"/>
<dbReference type="InterPro" id="IPR005247">
    <property type="entry name" value="YbhB_YbcL/LppC-like"/>
</dbReference>
<dbReference type="AlphaFoldDB" id="A0A0G3G7P6"/>
<dbReference type="PANTHER" id="PTHR30289">
    <property type="entry name" value="UNCHARACTERIZED PROTEIN YBCL-RELATED"/>
    <property type="match status" value="1"/>
</dbReference>
<accession>A0A0G3G7P6</accession>
<dbReference type="InterPro" id="IPR036610">
    <property type="entry name" value="PEBP-like_sf"/>
</dbReference>
<proteinExistence type="predicted"/>
<gene>
    <name evidence="1" type="ORF">TVD_03335</name>
</gene>
<dbReference type="InterPro" id="IPR008914">
    <property type="entry name" value="PEBP"/>
</dbReference>
<dbReference type="NCBIfam" id="TIGR00481">
    <property type="entry name" value="YbhB/YbcL family Raf kinase inhibitor-like protein"/>
    <property type="match status" value="1"/>
</dbReference>
<dbReference type="Gene3D" id="3.90.280.10">
    <property type="entry name" value="PEBP-like"/>
    <property type="match status" value="1"/>
</dbReference>
<dbReference type="Pfam" id="PF01161">
    <property type="entry name" value="PBP"/>
    <property type="match status" value="1"/>
</dbReference>
<dbReference type="EMBL" id="CP011367">
    <property type="protein sequence ID" value="AKJ96404.1"/>
    <property type="molecule type" value="Genomic_DNA"/>
</dbReference>
<reference evidence="1 2" key="1">
    <citation type="submission" date="2015-04" db="EMBL/GenBank/DDBJ databases">
        <title>Complete Sequence for the Genome of the Thioalkalivibrio versutus D301.</title>
        <authorList>
            <person name="Mu T."/>
            <person name="Zhou J."/>
            <person name="Xu X."/>
        </authorList>
    </citation>
    <scope>NUCLEOTIDE SEQUENCE [LARGE SCALE GENOMIC DNA]</scope>
    <source>
        <strain evidence="1 2">D301</strain>
    </source>
</reference>
<dbReference type="Proteomes" id="UP000064201">
    <property type="component" value="Chromosome"/>
</dbReference>
<dbReference type="CDD" id="cd00865">
    <property type="entry name" value="PEBP_bact_arch"/>
    <property type="match status" value="1"/>
</dbReference>
<organism evidence="1 2">
    <name type="scientific">Thioalkalivibrio versutus</name>
    <dbReference type="NCBI Taxonomy" id="106634"/>
    <lineage>
        <taxon>Bacteria</taxon>
        <taxon>Pseudomonadati</taxon>
        <taxon>Pseudomonadota</taxon>
        <taxon>Gammaproteobacteria</taxon>
        <taxon>Chromatiales</taxon>
        <taxon>Ectothiorhodospiraceae</taxon>
        <taxon>Thioalkalivibrio</taxon>
    </lineage>
</organism>
<name>A0A0G3G7P6_9GAMM</name>
<dbReference type="SUPFAM" id="SSF49777">
    <property type="entry name" value="PEBP-like"/>
    <property type="match status" value="1"/>
</dbReference>
<dbReference type="OrthoDB" id="9797506at2"/>
<sequence>MPVEVSARDANELPPLEIHEVPDGAQSLALILEDLDSPLGEVTHWLVWNLPPDTHRVDSLHLPSQGRVGLDAFGKAGYLGPIPPEGCHHYRFRLLALDEALDLAPGATRTQFDVAAEGHVLAKADLTGGLCAGTPDPDASN</sequence>
<dbReference type="PATRIC" id="fig|106634.4.peg.680"/>
<dbReference type="STRING" id="106634.TVD_03335"/>
<protein>
    <submittedName>
        <fullName evidence="1">PEBP family protein</fullName>
    </submittedName>
</protein>
<dbReference type="PANTHER" id="PTHR30289:SF1">
    <property type="entry name" value="PEBP (PHOSPHATIDYLETHANOLAMINE-BINDING PROTEIN) FAMILY PROTEIN"/>
    <property type="match status" value="1"/>
</dbReference>
<keyword evidence="2" id="KW-1185">Reference proteome</keyword>
<evidence type="ECO:0000313" key="2">
    <source>
        <dbReference type="Proteomes" id="UP000064201"/>
    </source>
</evidence>
<evidence type="ECO:0000313" key="1">
    <source>
        <dbReference type="EMBL" id="AKJ96404.1"/>
    </source>
</evidence>